<dbReference type="InterPro" id="IPR004089">
    <property type="entry name" value="MCPsignal_dom"/>
</dbReference>
<dbReference type="InterPro" id="IPR051310">
    <property type="entry name" value="MCP_chemotaxis"/>
</dbReference>
<dbReference type="PANTHER" id="PTHR43531">
    <property type="entry name" value="PROTEIN ICFG"/>
    <property type="match status" value="1"/>
</dbReference>
<dbReference type="InterPro" id="IPR004090">
    <property type="entry name" value="Chemotax_Me-accpt_rcpt"/>
</dbReference>
<evidence type="ECO:0000256" key="3">
    <source>
        <dbReference type="PROSITE-ProRule" id="PRU00284"/>
    </source>
</evidence>
<dbReference type="PROSITE" id="PS50111">
    <property type="entry name" value="CHEMOTAXIS_TRANSDUC_2"/>
    <property type="match status" value="1"/>
</dbReference>
<dbReference type="SMART" id="SM00283">
    <property type="entry name" value="MA"/>
    <property type="match status" value="1"/>
</dbReference>
<dbReference type="Pfam" id="PF00015">
    <property type="entry name" value="MCPsignal"/>
    <property type="match status" value="1"/>
</dbReference>
<gene>
    <name evidence="6" type="ORF">GCM10022212_36950</name>
</gene>
<evidence type="ECO:0000256" key="1">
    <source>
        <dbReference type="ARBA" id="ARBA00022481"/>
    </source>
</evidence>
<dbReference type="Proteomes" id="UP001501353">
    <property type="component" value="Unassembled WGS sequence"/>
</dbReference>
<dbReference type="PRINTS" id="PR00260">
    <property type="entry name" value="CHEMTRNSDUCR"/>
</dbReference>
<reference evidence="7" key="1">
    <citation type="journal article" date="2019" name="Int. J. Syst. Evol. Microbiol.">
        <title>The Global Catalogue of Microorganisms (GCM) 10K type strain sequencing project: providing services to taxonomists for standard genome sequencing and annotation.</title>
        <authorList>
            <consortium name="The Broad Institute Genomics Platform"/>
            <consortium name="The Broad Institute Genome Sequencing Center for Infectious Disease"/>
            <person name="Wu L."/>
            <person name="Ma J."/>
        </authorList>
    </citation>
    <scope>NUCLEOTIDE SEQUENCE [LARGE SCALE GENOMIC DNA]</scope>
    <source>
        <strain evidence="7">JCM 16673</strain>
    </source>
</reference>
<evidence type="ECO:0000259" key="4">
    <source>
        <dbReference type="PROSITE" id="PS50111"/>
    </source>
</evidence>
<keyword evidence="7" id="KW-1185">Reference proteome</keyword>
<protein>
    <submittedName>
        <fullName evidence="6">Methyl-accepting chemotaxis protein</fullName>
    </submittedName>
</protein>
<proteinExistence type="inferred from homology"/>
<sequence length="498" mass="52517">MENTVLSQSDDYRTLSNAQEQMSQIHTSVYRNLGLIGSMDQQKISALRQDLRQQLTGFKRVVEGASGLAQRDTESAAAISSLARLADTYAGQIDLAISSSSAETGAGAGLSVMRSADTTFAQLAQAMRLLIVHVDDLSAAVIVTAQQRARNINVLLTLIGLSAVATSVGLSWRAQKKVVTEIKSASAIAREVARGNLGLDIKSSRDDEVGDMTRALGEMSRQLSKTMYEVRRSAESMQVTSAEISEGNDDLSNRTEQAATNLQTAASSMEELTRTVSQTADAARQANQLANLSAEVAAHGGTVVAMVVGTMDGINTSSRKIADIIGVIDGIAFQTNILALNAAVEAARAGELGRGFAVVATEVRSLAGRSSQAAREIRDLIGASVDQVEAGSMQVSDAGKTMAEIVGSAQRVAEIIGQITLAASEQSAGIHHVNDSVMQLEQMTQQNAALVKQSAAAATSQREHANRLVQLVGSFRLGSDVSVDLRAQVRQVTMSLTT</sequence>
<accession>A0ABP7U144</accession>
<dbReference type="Pfam" id="PF00672">
    <property type="entry name" value="HAMP"/>
    <property type="match status" value="1"/>
</dbReference>
<dbReference type="EMBL" id="BAAAZE010000016">
    <property type="protein sequence ID" value="GAA4034229.1"/>
    <property type="molecule type" value="Genomic_DNA"/>
</dbReference>
<dbReference type="PROSITE" id="PS50885">
    <property type="entry name" value="HAMP"/>
    <property type="match status" value="1"/>
</dbReference>
<evidence type="ECO:0000313" key="6">
    <source>
        <dbReference type="EMBL" id="GAA4034229.1"/>
    </source>
</evidence>
<keyword evidence="3" id="KW-0807">Transducer</keyword>
<comment type="caution">
    <text evidence="6">The sequence shown here is derived from an EMBL/GenBank/DDBJ whole genome shotgun (WGS) entry which is preliminary data.</text>
</comment>
<dbReference type="SMART" id="SM00304">
    <property type="entry name" value="HAMP"/>
    <property type="match status" value="1"/>
</dbReference>
<evidence type="ECO:0000259" key="5">
    <source>
        <dbReference type="PROSITE" id="PS50885"/>
    </source>
</evidence>
<evidence type="ECO:0000256" key="2">
    <source>
        <dbReference type="ARBA" id="ARBA00029447"/>
    </source>
</evidence>
<dbReference type="CDD" id="cd06225">
    <property type="entry name" value="HAMP"/>
    <property type="match status" value="1"/>
</dbReference>
<comment type="similarity">
    <text evidence="2">Belongs to the methyl-accepting chemotaxis (MCP) protein family.</text>
</comment>
<keyword evidence="1" id="KW-0488">Methylation</keyword>
<name>A0ABP7U144_9BURK</name>
<evidence type="ECO:0000313" key="7">
    <source>
        <dbReference type="Proteomes" id="UP001501353"/>
    </source>
</evidence>
<organism evidence="6 7">
    <name type="scientific">Actimicrobium antarcticum</name>
    <dbReference type="NCBI Taxonomy" id="1051899"/>
    <lineage>
        <taxon>Bacteria</taxon>
        <taxon>Pseudomonadati</taxon>
        <taxon>Pseudomonadota</taxon>
        <taxon>Betaproteobacteria</taxon>
        <taxon>Burkholderiales</taxon>
        <taxon>Oxalobacteraceae</taxon>
        <taxon>Actimicrobium</taxon>
    </lineage>
</organism>
<dbReference type="PANTHER" id="PTHR43531:SF14">
    <property type="entry name" value="METHYL-ACCEPTING CHEMOTAXIS PROTEIN I-RELATED"/>
    <property type="match status" value="1"/>
</dbReference>
<dbReference type="InterPro" id="IPR003660">
    <property type="entry name" value="HAMP_dom"/>
</dbReference>
<feature type="domain" description="HAMP" evidence="5">
    <location>
        <begin position="176"/>
        <end position="228"/>
    </location>
</feature>
<feature type="domain" description="Methyl-accepting transducer" evidence="4">
    <location>
        <begin position="233"/>
        <end position="462"/>
    </location>
</feature>
<dbReference type="Gene3D" id="1.10.287.950">
    <property type="entry name" value="Methyl-accepting chemotaxis protein"/>
    <property type="match status" value="1"/>
</dbReference>
<dbReference type="SUPFAM" id="SSF58104">
    <property type="entry name" value="Methyl-accepting chemotaxis protein (MCP) signaling domain"/>
    <property type="match status" value="1"/>
</dbReference>